<dbReference type="GO" id="GO:0003700">
    <property type="term" value="F:DNA-binding transcription factor activity"/>
    <property type="evidence" value="ECO:0007669"/>
    <property type="project" value="TreeGrafter"/>
</dbReference>
<dbReference type="Gene3D" id="1.10.10.10">
    <property type="entry name" value="Winged helix-like DNA-binding domain superfamily/Winged helix DNA-binding domain"/>
    <property type="match status" value="1"/>
</dbReference>
<dbReference type="SUPFAM" id="SSF46785">
    <property type="entry name" value="Winged helix' DNA-binding domain"/>
    <property type="match status" value="1"/>
</dbReference>
<evidence type="ECO:0000313" key="1">
    <source>
        <dbReference type="EMBL" id="PWR11612.1"/>
    </source>
</evidence>
<keyword evidence="2" id="KW-1185">Reference proteome</keyword>
<dbReference type="PROSITE" id="PS51197">
    <property type="entry name" value="HTH_RRF2_2"/>
    <property type="match status" value="1"/>
</dbReference>
<comment type="caution">
    <text evidence="1">The sequence shown here is derived from an EMBL/GenBank/DDBJ whole genome shotgun (WGS) entry which is preliminary data.</text>
</comment>
<reference evidence="1 2" key="1">
    <citation type="submission" date="2018-05" db="EMBL/GenBank/DDBJ databases">
        <title>Micromonospora atacamensis sp. nov., a novel actinobacteria isolated from high altitude Atacama Desert soil.</title>
        <authorList>
            <person name="Carro L."/>
            <person name="Golinska P."/>
            <person name="Klenk H.-P."/>
            <person name="Goodfellow M."/>
        </authorList>
    </citation>
    <scope>NUCLEOTIDE SEQUENCE [LARGE SCALE GENOMIC DNA]</scope>
    <source>
        <strain evidence="1 2">5R2A7</strain>
    </source>
</reference>
<dbReference type="Proteomes" id="UP000245410">
    <property type="component" value="Unassembled WGS sequence"/>
</dbReference>
<evidence type="ECO:0000313" key="2">
    <source>
        <dbReference type="Proteomes" id="UP000245410"/>
    </source>
</evidence>
<dbReference type="CDD" id="cd00090">
    <property type="entry name" value="HTH_ARSR"/>
    <property type="match status" value="1"/>
</dbReference>
<organism evidence="1 2">
    <name type="scientific">Micromonospora acroterricola</name>
    <dbReference type="NCBI Taxonomy" id="2202421"/>
    <lineage>
        <taxon>Bacteria</taxon>
        <taxon>Bacillati</taxon>
        <taxon>Actinomycetota</taxon>
        <taxon>Actinomycetes</taxon>
        <taxon>Micromonosporales</taxon>
        <taxon>Micromonosporaceae</taxon>
        <taxon>Micromonospora</taxon>
    </lineage>
</organism>
<dbReference type="RefSeq" id="WP_109816274.1">
    <property type="nucleotide sequence ID" value="NZ_QGKR01000130.1"/>
</dbReference>
<dbReference type="InterPro" id="IPR036388">
    <property type="entry name" value="WH-like_DNA-bd_sf"/>
</dbReference>
<name>A0A317DBE9_9ACTN</name>
<dbReference type="AlphaFoldDB" id="A0A317DBE9"/>
<proteinExistence type="predicted"/>
<dbReference type="InterPro" id="IPR030489">
    <property type="entry name" value="TR_Rrf2-type_CS"/>
</dbReference>
<dbReference type="NCBIfam" id="TIGR00738">
    <property type="entry name" value="rrf2_super"/>
    <property type="match status" value="1"/>
</dbReference>
<dbReference type="InterPro" id="IPR000944">
    <property type="entry name" value="Tscrpt_reg_Rrf2"/>
</dbReference>
<dbReference type="InterPro" id="IPR011991">
    <property type="entry name" value="ArsR-like_HTH"/>
</dbReference>
<dbReference type="OrthoDB" id="9808360at2"/>
<dbReference type="PANTHER" id="PTHR33221:SF13">
    <property type="entry name" value="TRANSCRIPTIONAL REGULATOR-RELATED"/>
    <property type="match status" value="1"/>
</dbReference>
<dbReference type="EMBL" id="QGKR01000130">
    <property type="protein sequence ID" value="PWR11612.1"/>
    <property type="molecule type" value="Genomic_DNA"/>
</dbReference>
<dbReference type="PANTHER" id="PTHR33221">
    <property type="entry name" value="WINGED HELIX-TURN-HELIX TRANSCRIPTIONAL REGULATOR, RRF2 FAMILY"/>
    <property type="match status" value="1"/>
</dbReference>
<sequence length="161" mass="16896">MRMSGGVEWALHCCVVLTTSSRPVPAARLAELHDVSSSYLAKQLQSLARAGLIHSVQGKSGGYALTRAPESITLLDVVRAVDGPGPAFVCTEIRQRGPLATPATSCTKPCPVARAMWAAEDAWRQALAAVTIADLARDVGTDSGPEALTGVRTWLTGVTDD</sequence>
<gene>
    <name evidence="1" type="ORF">DKT68_05180</name>
</gene>
<dbReference type="GO" id="GO:0005829">
    <property type="term" value="C:cytosol"/>
    <property type="evidence" value="ECO:0007669"/>
    <property type="project" value="TreeGrafter"/>
</dbReference>
<dbReference type="InterPro" id="IPR036390">
    <property type="entry name" value="WH_DNA-bd_sf"/>
</dbReference>
<protein>
    <submittedName>
        <fullName evidence="1">Transcriptional regulator</fullName>
    </submittedName>
</protein>
<accession>A0A317DBE9</accession>
<dbReference type="Pfam" id="PF02082">
    <property type="entry name" value="Rrf2"/>
    <property type="match status" value="1"/>
</dbReference>
<dbReference type="PROSITE" id="PS01332">
    <property type="entry name" value="HTH_RRF2_1"/>
    <property type="match status" value="1"/>
</dbReference>